<keyword evidence="2" id="KW-1185">Reference proteome</keyword>
<accession>A0ABU6JED2</accession>
<name>A0ABU6JED2_9BURK</name>
<proteinExistence type="predicted"/>
<dbReference type="RefSeq" id="WP_326508571.1">
    <property type="nucleotide sequence ID" value="NZ_JAWIIV010000023.1"/>
</dbReference>
<dbReference type="EMBL" id="JAWIIV010000023">
    <property type="protein sequence ID" value="MEC4721888.1"/>
    <property type="molecule type" value="Genomic_DNA"/>
</dbReference>
<organism evidence="1 2">
    <name type="scientific">Noviherbaspirillum album</name>
    <dbReference type="NCBI Taxonomy" id="3080276"/>
    <lineage>
        <taxon>Bacteria</taxon>
        <taxon>Pseudomonadati</taxon>
        <taxon>Pseudomonadota</taxon>
        <taxon>Betaproteobacteria</taxon>
        <taxon>Burkholderiales</taxon>
        <taxon>Oxalobacteraceae</taxon>
        <taxon>Noviherbaspirillum</taxon>
    </lineage>
</organism>
<comment type="caution">
    <text evidence="1">The sequence shown here is derived from an EMBL/GenBank/DDBJ whole genome shotgun (WGS) entry which is preliminary data.</text>
</comment>
<protein>
    <submittedName>
        <fullName evidence="1">Uncharacterized protein</fullName>
    </submittedName>
</protein>
<gene>
    <name evidence="1" type="ORF">RY831_22220</name>
</gene>
<reference evidence="1 2" key="1">
    <citation type="submission" date="2023-10" db="EMBL/GenBank/DDBJ databases">
        <title>Noviherbaspirillum sp. CPCC 100848 genome assembly.</title>
        <authorList>
            <person name="Li X.Y."/>
            <person name="Fang X.M."/>
        </authorList>
    </citation>
    <scope>NUCLEOTIDE SEQUENCE [LARGE SCALE GENOMIC DNA]</scope>
    <source>
        <strain evidence="1 2">CPCC 100848</strain>
    </source>
</reference>
<sequence length="92" mass="9856">MQPKLANRDESAWDKGDYAYDLGDTFETGIVKAAEEGIRPGSNGYAAFITAFSRRVRSKQVSPRKAAVKPAADASQSGSAVVLTPDFMRTAS</sequence>
<evidence type="ECO:0000313" key="2">
    <source>
        <dbReference type="Proteomes" id="UP001352263"/>
    </source>
</evidence>
<evidence type="ECO:0000313" key="1">
    <source>
        <dbReference type="EMBL" id="MEC4721888.1"/>
    </source>
</evidence>
<dbReference type="Proteomes" id="UP001352263">
    <property type="component" value="Unassembled WGS sequence"/>
</dbReference>